<name>A0ABQ1TWW2_9FLAO</name>
<dbReference type="Proteomes" id="UP000655016">
    <property type="component" value="Unassembled WGS sequence"/>
</dbReference>
<keyword evidence="2" id="KW-1185">Reference proteome</keyword>
<sequence>MTQNSHSIQKVFLEIDTNSMVMANSIRNNLAMLLQNEIFPLLEKHFNRIKNIENQIIQIEKLEISIDSNAEKKDSFFSNSETKNDIKKLIEREIQKIINNAEKTSKSGEKHEVEWKNISSKDKQIKTLLYFIENGNMPWWISKEEEIVFFKELNSNCLQNKTFSASFRKLIHQKKVQKRIINQFSNQEIVLLSFALFKSETQQKPISANRLLPLLNQKTHRFKVLFWQSIFDFWIEKKPIHLIKFYHQEEALFLSKEISFNRFIENIKLLVPVDFTNEELLKIKAGYLIAEKENSIINSEYNFEKEEFIIEKELHKEQYKDLQSCYVQNAGLIILHPFLKELLKSCHLMTDDNTLINKELAAHILHYAATKRENDYEHSMLFEKFLCGIPMQQSIPREIKIDDEHKLQIEEMLESVVQHWSALKNTSTAVLRSEFLQREGKLDWSEPNPKLFIERKTQDLLLEKIPWNISIVKIPWIQKLIYTQW</sequence>
<proteinExistence type="predicted"/>
<dbReference type="InterPro" id="IPR045538">
    <property type="entry name" value="CIS_TMP"/>
</dbReference>
<gene>
    <name evidence="1" type="ORF">GCM10011518_10640</name>
</gene>
<dbReference type="Pfam" id="PF19268">
    <property type="entry name" value="CIS_TMP"/>
    <property type="match status" value="1"/>
</dbReference>
<evidence type="ECO:0000313" key="1">
    <source>
        <dbReference type="EMBL" id="GGF03383.1"/>
    </source>
</evidence>
<organism evidence="1 2">
    <name type="scientific">Flavobacterium limi</name>
    <dbReference type="NCBI Taxonomy" id="2045105"/>
    <lineage>
        <taxon>Bacteria</taxon>
        <taxon>Pseudomonadati</taxon>
        <taxon>Bacteroidota</taxon>
        <taxon>Flavobacteriia</taxon>
        <taxon>Flavobacteriales</taxon>
        <taxon>Flavobacteriaceae</taxon>
        <taxon>Flavobacterium</taxon>
    </lineage>
</organism>
<reference evidence="2" key="1">
    <citation type="journal article" date="2019" name="Int. J. Syst. Evol. Microbiol.">
        <title>The Global Catalogue of Microorganisms (GCM) 10K type strain sequencing project: providing services to taxonomists for standard genome sequencing and annotation.</title>
        <authorList>
            <consortium name="The Broad Institute Genomics Platform"/>
            <consortium name="The Broad Institute Genome Sequencing Center for Infectious Disease"/>
            <person name="Wu L."/>
            <person name="Ma J."/>
        </authorList>
    </citation>
    <scope>NUCLEOTIDE SEQUENCE [LARGE SCALE GENOMIC DNA]</scope>
    <source>
        <strain evidence="2">CGMCC 1.16060</strain>
    </source>
</reference>
<accession>A0ABQ1TWW2</accession>
<comment type="caution">
    <text evidence="1">The sequence shown here is derived from an EMBL/GenBank/DDBJ whole genome shotgun (WGS) entry which is preliminary data.</text>
</comment>
<dbReference type="EMBL" id="BMKP01000002">
    <property type="protein sequence ID" value="GGF03383.1"/>
    <property type="molecule type" value="Genomic_DNA"/>
</dbReference>
<protein>
    <submittedName>
        <fullName evidence="1">Uncharacterized protein</fullName>
    </submittedName>
</protein>
<dbReference type="RefSeq" id="WP_163393638.1">
    <property type="nucleotide sequence ID" value="NZ_BMKP01000002.1"/>
</dbReference>
<evidence type="ECO:0000313" key="2">
    <source>
        <dbReference type="Proteomes" id="UP000655016"/>
    </source>
</evidence>